<protein>
    <submittedName>
        <fullName evidence="1">Uncharacterized protein</fullName>
    </submittedName>
</protein>
<dbReference type="RefSeq" id="WP_104841207.1">
    <property type="nucleotide sequence ID" value="NZ_CP024310.1"/>
</dbReference>
<dbReference type="EMBL" id="CP024310">
    <property type="protein sequence ID" value="AUX80285.1"/>
    <property type="molecule type" value="Genomic_DNA"/>
</dbReference>
<geneLocation type="plasmid" evidence="2">
    <name>psfrenxt3c</name>
</geneLocation>
<sequence length="163" mass="17747">MQARSVIEIVESRGRLPAELIVAGYWASQAGVVVYVLNGVAPQAINLVLDPIVTTLPLSIPGVLYVSLNDKARVCEAVRGADEIYAATGIFRRLTAHYGIAPSLIRSVTAAIPRLESRTLQSERDVRAPKSARPHLLMPIPAIHYIRWGASYTSSRHPTKIAI</sequence>
<reference evidence="1 2" key="1">
    <citation type="submission" date="2017-10" db="EMBL/GenBank/DDBJ databases">
        <title>Analysis of the genome sequences of Rhizobium populations associated to common bean (phaseolus vulgaris).</title>
        <authorList>
            <person name="Bustos P."/>
            <person name="Santamaria R.I."/>
            <person name="Miranda-Sanchez F."/>
            <person name="Perez-Carrascal O."/>
            <person name="Juarez S."/>
            <person name="Lozano L."/>
            <person name="Martinez-Flores I."/>
            <person name="Vinuesa P."/>
            <person name="Martinez-Romero E."/>
            <person name="Cevallos M.A."/>
            <person name="Romero D."/>
            <person name="Davila G."/>
            <person name="Gonzalez V."/>
        </authorList>
    </citation>
    <scope>NUCLEOTIDE SEQUENCE [LARGE SCALE GENOMIC DNA]</scope>
    <source>
        <strain evidence="1 2">NXT3</strain>
        <plasmid evidence="2">Plasmid psfrenxt3c</plasmid>
    </source>
</reference>
<gene>
    <name evidence="1" type="ORF">NXT3_PC01129</name>
</gene>
<accession>A0A2L0HFP0</accession>
<evidence type="ECO:0000313" key="2">
    <source>
        <dbReference type="Proteomes" id="UP000239340"/>
    </source>
</evidence>
<name>A0A2L0HFP0_RHIFR</name>
<keyword evidence="1" id="KW-0614">Plasmid</keyword>
<dbReference type="AlphaFoldDB" id="A0A2L0HFP0"/>
<proteinExistence type="predicted"/>
<organism evidence="1 2">
    <name type="scientific">Rhizobium fredii</name>
    <name type="common">Sinorhizobium fredii</name>
    <dbReference type="NCBI Taxonomy" id="380"/>
    <lineage>
        <taxon>Bacteria</taxon>
        <taxon>Pseudomonadati</taxon>
        <taxon>Pseudomonadota</taxon>
        <taxon>Alphaproteobacteria</taxon>
        <taxon>Hyphomicrobiales</taxon>
        <taxon>Rhizobiaceae</taxon>
        <taxon>Sinorhizobium/Ensifer group</taxon>
        <taxon>Sinorhizobium</taxon>
    </lineage>
</organism>
<evidence type="ECO:0000313" key="1">
    <source>
        <dbReference type="EMBL" id="AUX80285.1"/>
    </source>
</evidence>
<dbReference type="Proteomes" id="UP000239340">
    <property type="component" value="Plasmid pSfreNXT3c"/>
</dbReference>